<sequence>MEEDLESAAPSDSGTRTAATAGSGSDTGSSSSTLAYDKHFVCSAPGLLTLIELVCGLLVWMLVGGTEYLQVPALAWVMCVAVVCWVMTVSLLLICLTSVHTRFPHIPWNTLGLCFNSIAAVLYTVAALVGTASVTQARRGRHSYNSWMASTICAFLVAVCYALSARLSFRTWKDGRQN</sequence>
<dbReference type="InterPro" id="IPR013295">
    <property type="entry name" value="MAL"/>
</dbReference>
<organism evidence="9 10">
    <name type="scientific">Coilia grayii</name>
    <name type="common">Gray's grenadier anchovy</name>
    <dbReference type="NCBI Taxonomy" id="363190"/>
    <lineage>
        <taxon>Eukaryota</taxon>
        <taxon>Metazoa</taxon>
        <taxon>Chordata</taxon>
        <taxon>Craniata</taxon>
        <taxon>Vertebrata</taxon>
        <taxon>Euteleostomi</taxon>
        <taxon>Actinopterygii</taxon>
        <taxon>Neopterygii</taxon>
        <taxon>Teleostei</taxon>
        <taxon>Clupei</taxon>
        <taxon>Clupeiformes</taxon>
        <taxon>Clupeoidei</taxon>
        <taxon>Engraulidae</taxon>
        <taxon>Coilinae</taxon>
        <taxon>Coilia</taxon>
    </lineage>
</organism>
<feature type="compositionally biased region" description="Low complexity" evidence="6">
    <location>
        <begin position="11"/>
        <end position="31"/>
    </location>
</feature>
<feature type="domain" description="MARVEL" evidence="8">
    <location>
        <begin position="40"/>
        <end position="173"/>
    </location>
</feature>
<keyword evidence="2 5" id="KW-0812">Transmembrane</keyword>
<dbReference type="EMBL" id="JBHFQA010000017">
    <property type="protein sequence ID" value="KAL2083891.1"/>
    <property type="molecule type" value="Genomic_DNA"/>
</dbReference>
<evidence type="ECO:0000256" key="4">
    <source>
        <dbReference type="ARBA" id="ARBA00023136"/>
    </source>
</evidence>
<dbReference type="AlphaFoldDB" id="A0ABD1J9N9"/>
<feature type="transmembrane region" description="Helical" evidence="7">
    <location>
        <begin position="147"/>
        <end position="169"/>
    </location>
</feature>
<comment type="caution">
    <text evidence="9">The sequence shown here is derived from an EMBL/GenBank/DDBJ whole genome shotgun (WGS) entry which is preliminary data.</text>
</comment>
<evidence type="ECO:0000256" key="1">
    <source>
        <dbReference type="ARBA" id="ARBA00004141"/>
    </source>
</evidence>
<evidence type="ECO:0000313" key="9">
    <source>
        <dbReference type="EMBL" id="KAL2083891.1"/>
    </source>
</evidence>
<dbReference type="Proteomes" id="UP001591681">
    <property type="component" value="Unassembled WGS sequence"/>
</dbReference>
<proteinExistence type="predicted"/>
<evidence type="ECO:0000256" key="6">
    <source>
        <dbReference type="SAM" id="MobiDB-lite"/>
    </source>
</evidence>
<dbReference type="PANTHER" id="PTHR22776">
    <property type="entry name" value="MARVEL-CONTAINING POTENTIAL LIPID RAFT-ASSOCIATED PROTEIN"/>
    <property type="match status" value="1"/>
</dbReference>
<dbReference type="PANTHER" id="PTHR22776:SF10">
    <property type="entry name" value="CKLF-LIKE MARVEL TRANSMEMBRANE DOMAIN-CONTAINING PROTEIN 8"/>
    <property type="match status" value="1"/>
</dbReference>
<accession>A0ABD1J9N9</accession>
<keyword evidence="10" id="KW-1185">Reference proteome</keyword>
<evidence type="ECO:0000256" key="5">
    <source>
        <dbReference type="PROSITE-ProRule" id="PRU00581"/>
    </source>
</evidence>
<keyword evidence="3 7" id="KW-1133">Transmembrane helix</keyword>
<feature type="region of interest" description="Disordered" evidence="6">
    <location>
        <begin position="1"/>
        <end position="31"/>
    </location>
</feature>
<evidence type="ECO:0000256" key="3">
    <source>
        <dbReference type="ARBA" id="ARBA00022989"/>
    </source>
</evidence>
<evidence type="ECO:0000313" key="10">
    <source>
        <dbReference type="Proteomes" id="UP001591681"/>
    </source>
</evidence>
<dbReference type="InterPro" id="IPR008253">
    <property type="entry name" value="Marvel"/>
</dbReference>
<feature type="transmembrane region" description="Helical" evidence="7">
    <location>
        <begin position="111"/>
        <end position="135"/>
    </location>
</feature>
<dbReference type="PRINTS" id="PR01884">
    <property type="entry name" value="MALPROTEIN"/>
</dbReference>
<evidence type="ECO:0000256" key="2">
    <source>
        <dbReference type="ARBA" id="ARBA00022692"/>
    </source>
</evidence>
<gene>
    <name evidence="9" type="ORF">ACEWY4_019409</name>
</gene>
<name>A0ABD1J9N9_9TELE</name>
<dbReference type="InterPro" id="IPR050578">
    <property type="entry name" value="MARVEL-CKLF_proteins"/>
</dbReference>
<dbReference type="PROSITE" id="PS51225">
    <property type="entry name" value="MARVEL"/>
    <property type="match status" value="1"/>
</dbReference>
<protein>
    <recommendedName>
        <fullName evidence="8">MARVEL domain-containing protein</fullName>
    </recommendedName>
</protein>
<dbReference type="GO" id="GO:0016020">
    <property type="term" value="C:membrane"/>
    <property type="evidence" value="ECO:0007669"/>
    <property type="project" value="UniProtKB-SubCell"/>
</dbReference>
<comment type="subcellular location">
    <subcellularLocation>
        <location evidence="1">Membrane</location>
        <topology evidence="1">Multi-pass membrane protein</topology>
    </subcellularLocation>
</comment>
<evidence type="ECO:0000256" key="7">
    <source>
        <dbReference type="SAM" id="Phobius"/>
    </source>
</evidence>
<feature type="transmembrane region" description="Helical" evidence="7">
    <location>
        <begin position="40"/>
        <end position="63"/>
    </location>
</feature>
<reference evidence="9 10" key="1">
    <citation type="submission" date="2024-09" db="EMBL/GenBank/DDBJ databases">
        <title>A chromosome-level genome assembly of Gray's grenadier anchovy, Coilia grayii.</title>
        <authorList>
            <person name="Fu Z."/>
        </authorList>
    </citation>
    <scope>NUCLEOTIDE SEQUENCE [LARGE SCALE GENOMIC DNA]</scope>
    <source>
        <strain evidence="9">G4</strain>
        <tissue evidence="9">Muscle</tissue>
    </source>
</reference>
<feature type="transmembrane region" description="Helical" evidence="7">
    <location>
        <begin position="75"/>
        <end position="99"/>
    </location>
</feature>
<dbReference type="Pfam" id="PF01284">
    <property type="entry name" value="MARVEL"/>
    <property type="match status" value="1"/>
</dbReference>
<keyword evidence="4 5" id="KW-0472">Membrane</keyword>
<evidence type="ECO:0000259" key="8">
    <source>
        <dbReference type="PROSITE" id="PS51225"/>
    </source>
</evidence>